<dbReference type="PROSITE" id="PS50088">
    <property type="entry name" value="ANK_REPEAT"/>
    <property type="match status" value="1"/>
</dbReference>
<dbReference type="EMBL" id="AP024483">
    <property type="protein sequence ID" value="BCS82507.1"/>
    <property type="molecule type" value="Genomic_DNA"/>
</dbReference>
<evidence type="ECO:0000259" key="1">
    <source>
        <dbReference type="Pfam" id="PF23745"/>
    </source>
</evidence>
<organism evidence="2 3">
    <name type="scientific">Cotonvirus japonicus</name>
    <dbReference type="NCBI Taxonomy" id="2811091"/>
    <lineage>
        <taxon>Viruses</taxon>
        <taxon>Varidnaviria</taxon>
        <taxon>Bamfordvirae</taxon>
        <taxon>Nucleocytoviricota</taxon>
        <taxon>Megaviricetes</taxon>
        <taxon>Imitervirales</taxon>
        <taxon>Mimiviridae</taxon>
        <taxon>Megamimivirinae</taxon>
        <taxon>Cotonvirus</taxon>
        <taxon>Cotonvirus japonicum</taxon>
    </lineage>
</organism>
<reference evidence="2 3" key="1">
    <citation type="submission" date="2021-02" db="EMBL/GenBank/DDBJ databases">
        <title>Cotonvirus japonicus, which uses Golgi apparatus of host cells for its virion factory, phylogenetically links tailed tupanvirus and icosahedral mimivirus.</title>
        <authorList>
            <person name="Takahashi H."/>
            <person name="Fukaya S."/>
            <person name="Song C."/>
            <person name="Murata K."/>
            <person name="Takemura M."/>
        </authorList>
    </citation>
    <scope>NUCLEOTIDE SEQUENCE [LARGE SCALE GENOMIC DNA]</scope>
</reference>
<proteinExistence type="predicted"/>
<dbReference type="SMART" id="SM00248">
    <property type="entry name" value="ANK"/>
    <property type="match status" value="2"/>
</dbReference>
<dbReference type="Pfam" id="PF23745">
    <property type="entry name" value="ANK_LRRK2"/>
    <property type="match status" value="1"/>
</dbReference>
<evidence type="ECO:0000313" key="2">
    <source>
        <dbReference type="EMBL" id="BCS82507.1"/>
    </source>
</evidence>
<dbReference type="RefSeq" id="YP_010841115.1">
    <property type="nucleotide sequence ID" value="NC_079139.1"/>
</dbReference>
<evidence type="ECO:0000313" key="3">
    <source>
        <dbReference type="Proteomes" id="UP001321479"/>
    </source>
</evidence>
<protein>
    <submittedName>
        <fullName evidence="2">Ankyrin repeat protein</fullName>
    </submittedName>
</protein>
<dbReference type="InterPro" id="IPR036770">
    <property type="entry name" value="Ankyrin_rpt-contain_sf"/>
</dbReference>
<name>A0ABM7NQW6_9VIRU</name>
<dbReference type="InterPro" id="IPR056593">
    <property type="entry name" value="ANK_LRRK2"/>
</dbReference>
<dbReference type="Gene3D" id="1.25.40.20">
    <property type="entry name" value="Ankyrin repeat-containing domain"/>
    <property type="match status" value="1"/>
</dbReference>
<feature type="domain" description="LRRK2 ANK repeat" evidence="1">
    <location>
        <begin position="81"/>
        <end position="187"/>
    </location>
</feature>
<dbReference type="SUPFAM" id="SSF48403">
    <property type="entry name" value="Ankyrin repeat"/>
    <property type="match status" value="1"/>
</dbReference>
<dbReference type="Proteomes" id="UP001321479">
    <property type="component" value="Segment"/>
</dbReference>
<dbReference type="GeneID" id="80557712"/>
<dbReference type="InterPro" id="IPR002110">
    <property type="entry name" value="Ankyrin_rpt"/>
</dbReference>
<keyword evidence="3" id="KW-1185">Reference proteome</keyword>
<accession>A0ABM7NQW6</accession>
<sequence>MDKINITLVMVLMELLNDMLQNNDKVAFQNLLTSNLYSFELFNIANYFCKKDNSDFCNIFLEALKKMIPNKIFHGLCPFTLNEKSLQCVIDHKFDVECYSKLFIIACERSNIKILEMLLNCGADINYNDSNAFVSVCTSGDVHICEFLLDNGLTIDYNNPNIVNGFKIIIKNQNLCIIEFLSNYGFDFSFLNDCSESKNTDAQNVTDILMAHGVNFSNIINLLCD</sequence>